<dbReference type="GO" id="GO:0005543">
    <property type="term" value="F:phospholipid binding"/>
    <property type="evidence" value="ECO:0007669"/>
    <property type="project" value="TreeGrafter"/>
</dbReference>
<dbReference type="AlphaFoldDB" id="A0A2A2L2A2"/>
<comment type="caution">
    <text evidence="4">The sequence shown here is derived from an EMBL/GenBank/DDBJ whole genome shotgun (WGS) entry which is preliminary data.</text>
</comment>
<sequence>MADLFNKHIKKATARTKEKLLEGIGKAKATQDEVFDQHAANLAKQAKNCEKLHKDVKTYSAALKTLITAERSLRDTIRENYEPDWPEREHLTALFDVHIYF</sequence>
<keyword evidence="2" id="KW-0963">Cytoplasm</keyword>
<dbReference type="EMBL" id="LIAE01007299">
    <property type="protein sequence ID" value="PAV80223.1"/>
    <property type="molecule type" value="Genomic_DNA"/>
</dbReference>
<dbReference type="PANTHER" id="PTHR46514">
    <property type="entry name" value="AMPHIPHYSIN"/>
    <property type="match status" value="1"/>
</dbReference>
<evidence type="ECO:0000313" key="4">
    <source>
        <dbReference type="EMBL" id="PAV80223.1"/>
    </source>
</evidence>
<name>A0A2A2L2A2_9BILA</name>
<dbReference type="Proteomes" id="UP000218231">
    <property type="component" value="Unassembled WGS sequence"/>
</dbReference>
<dbReference type="OrthoDB" id="446293at2759"/>
<comment type="subcellular location">
    <subcellularLocation>
        <location evidence="1">Cytoplasm</location>
    </subcellularLocation>
</comment>
<gene>
    <name evidence="4" type="ORF">WR25_22653</name>
</gene>
<keyword evidence="5" id="KW-1185">Reference proteome</keyword>
<dbReference type="Pfam" id="PF03114">
    <property type="entry name" value="BAR"/>
    <property type="match status" value="1"/>
</dbReference>
<dbReference type="PANTHER" id="PTHR46514:SF3">
    <property type="entry name" value="AMPHIPHYSIN"/>
    <property type="match status" value="1"/>
</dbReference>
<dbReference type="InterPro" id="IPR004148">
    <property type="entry name" value="BAR_dom"/>
</dbReference>
<evidence type="ECO:0000256" key="1">
    <source>
        <dbReference type="ARBA" id="ARBA00004496"/>
    </source>
</evidence>
<dbReference type="Gene3D" id="1.20.1270.60">
    <property type="entry name" value="Arfaptin homology (AH) domain/BAR domain"/>
    <property type="match status" value="1"/>
</dbReference>
<evidence type="ECO:0000313" key="5">
    <source>
        <dbReference type="Proteomes" id="UP000218231"/>
    </source>
</evidence>
<accession>A0A2A2L2A2</accession>
<dbReference type="SUPFAM" id="SSF103657">
    <property type="entry name" value="BAR/IMD domain-like"/>
    <property type="match status" value="1"/>
</dbReference>
<dbReference type="InterPro" id="IPR027267">
    <property type="entry name" value="AH/BAR_dom_sf"/>
</dbReference>
<evidence type="ECO:0000256" key="2">
    <source>
        <dbReference type="ARBA" id="ARBA00022490"/>
    </source>
</evidence>
<feature type="domain" description="BAR" evidence="3">
    <location>
        <begin position="9"/>
        <end position="89"/>
    </location>
</feature>
<dbReference type="GO" id="GO:0005737">
    <property type="term" value="C:cytoplasm"/>
    <property type="evidence" value="ECO:0007669"/>
    <property type="project" value="UniProtKB-SubCell"/>
</dbReference>
<dbReference type="STRING" id="2018661.A0A2A2L2A2"/>
<dbReference type="InterPro" id="IPR003005">
    <property type="entry name" value="Amphiphysin"/>
</dbReference>
<dbReference type="GO" id="GO:0005886">
    <property type="term" value="C:plasma membrane"/>
    <property type="evidence" value="ECO:0007669"/>
    <property type="project" value="TreeGrafter"/>
</dbReference>
<evidence type="ECO:0000259" key="3">
    <source>
        <dbReference type="Pfam" id="PF03114"/>
    </source>
</evidence>
<organism evidence="4 5">
    <name type="scientific">Diploscapter pachys</name>
    <dbReference type="NCBI Taxonomy" id="2018661"/>
    <lineage>
        <taxon>Eukaryota</taxon>
        <taxon>Metazoa</taxon>
        <taxon>Ecdysozoa</taxon>
        <taxon>Nematoda</taxon>
        <taxon>Chromadorea</taxon>
        <taxon>Rhabditida</taxon>
        <taxon>Rhabditina</taxon>
        <taxon>Rhabditomorpha</taxon>
        <taxon>Rhabditoidea</taxon>
        <taxon>Rhabditidae</taxon>
        <taxon>Diploscapter</taxon>
    </lineage>
</organism>
<reference evidence="4 5" key="1">
    <citation type="journal article" date="2017" name="Curr. Biol.">
        <title>Genome architecture and evolution of a unichromosomal asexual nematode.</title>
        <authorList>
            <person name="Fradin H."/>
            <person name="Zegar C."/>
            <person name="Gutwein M."/>
            <person name="Lucas J."/>
            <person name="Kovtun M."/>
            <person name="Corcoran D."/>
            <person name="Baugh L.R."/>
            <person name="Kiontke K."/>
            <person name="Gunsalus K."/>
            <person name="Fitch D.H."/>
            <person name="Piano F."/>
        </authorList>
    </citation>
    <scope>NUCLEOTIDE SEQUENCE [LARGE SCALE GENOMIC DNA]</scope>
    <source>
        <strain evidence="4">PF1309</strain>
    </source>
</reference>
<proteinExistence type="predicted"/>
<protein>
    <recommendedName>
        <fullName evidence="3">BAR domain-containing protein</fullName>
    </recommendedName>
</protein>